<evidence type="ECO:0000259" key="2">
    <source>
        <dbReference type="PROSITE" id="PS50213"/>
    </source>
</evidence>
<evidence type="ECO:0000256" key="1">
    <source>
        <dbReference type="SAM" id="MobiDB-lite"/>
    </source>
</evidence>
<evidence type="ECO:0000313" key="4">
    <source>
        <dbReference type="Proteomes" id="UP000199137"/>
    </source>
</evidence>
<dbReference type="InterPro" id="IPR036378">
    <property type="entry name" value="FAS1_dom_sf"/>
</dbReference>
<dbReference type="STRING" id="112413.SAMN05421854_11399"/>
<dbReference type="Proteomes" id="UP000199137">
    <property type="component" value="Unassembled WGS sequence"/>
</dbReference>
<feature type="compositionally biased region" description="Basic and acidic residues" evidence="1">
    <location>
        <begin position="88"/>
        <end position="101"/>
    </location>
</feature>
<name>A0A1I5YXS6_9PSEU</name>
<dbReference type="AlphaFoldDB" id="A0A1I5YXS6"/>
<dbReference type="Pfam" id="PF02469">
    <property type="entry name" value="Fasciclin"/>
    <property type="match status" value="1"/>
</dbReference>
<reference evidence="3 4" key="1">
    <citation type="submission" date="2016-10" db="EMBL/GenBank/DDBJ databases">
        <authorList>
            <person name="de Groot N.N."/>
        </authorList>
    </citation>
    <scope>NUCLEOTIDE SEQUENCE [LARGE SCALE GENOMIC DNA]</scope>
    <source>
        <strain evidence="3 4">DSM 44637</strain>
    </source>
</reference>
<evidence type="ECO:0000313" key="3">
    <source>
        <dbReference type="EMBL" id="SFQ48865.1"/>
    </source>
</evidence>
<dbReference type="EMBL" id="FOWC01000013">
    <property type="protein sequence ID" value="SFQ48865.1"/>
    <property type="molecule type" value="Genomic_DNA"/>
</dbReference>
<sequence length="158" mass="17368">MKTLRLAPGSLDSMGPLLTKLVAAVKATNLVDTLDSQQAITVFAPADPAFTALGDAKFKELAANPNQLAPIRQYHVAAKGLAQAGCRHLAEQRGRPAEDRGFRRHHDGQRREDPLRQHPDRERHRLRHRQGAHPRNQQELKPPGPARLPSAGPGFPLS</sequence>
<feature type="compositionally biased region" description="Basic and acidic residues" evidence="1">
    <location>
        <begin position="109"/>
        <end position="123"/>
    </location>
</feature>
<dbReference type="PROSITE" id="PS50213">
    <property type="entry name" value="FAS1"/>
    <property type="match status" value="1"/>
</dbReference>
<dbReference type="Gene3D" id="2.30.180.10">
    <property type="entry name" value="FAS1 domain"/>
    <property type="match status" value="1"/>
</dbReference>
<organism evidence="3 4">
    <name type="scientific">Amycolatopsis rubida</name>
    <dbReference type="NCBI Taxonomy" id="112413"/>
    <lineage>
        <taxon>Bacteria</taxon>
        <taxon>Bacillati</taxon>
        <taxon>Actinomycetota</taxon>
        <taxon>Actinomycetes</taxon>
        <taxon>Pseudonocardiales</taxon>
        <taxon>Pseudonocardiaceae</taxon>
        <taxon>Amycolatopsis</taxon>
    </lineage>
</organism>
<gene>
    <name evidence="3" type="ORF">SAMN05421854_11399</name>
</gene>
<feature type="region of interest" description="Disordered" evidence="1">
    <location>
        <begin position="87"/>
        <end position="158"/>
    </location>
</feature>
<protein>
    <submittedName>
        <fullName evidence="3">Fasciclin domain-containing protein</fullName>
    </submittedName>
</protein>
<dbReference type="SUPFAM" id="SSF82153">
    <property type="entry name" value="FAS1 domain"/>
    <property type="match status" value="1"/>
</dbReference>
<feature type="domain" description="FAS1" evidence="2">
    <location>
        <begin position="1"/>
        <end position="76"/>
    </location>
</feature>
<dbReference type="InterPro" id="IPR000782">
    <property type="entry name" value="FAS1_domain"/>
</dbReference>
<accession>A0A1I5YXS6</accession>
<proteinExistence type="predicted"/>